<feature type="domain" description="Nudix hydrolase" evidence="4">
    <location>
        <begin position="3"/>
        <end position="132"/>
    </location>
</feature>
<dbReference type="Gene3D" id="3.90.79.10">
    <property type="entry name" value="Nucleoside Triphosphate Pyrophosphohydrolase"/>
    <property type="match status" value="1"/>
</dbReference>
<dbReference type="Proteomes" id="UP000189055">
    <property type="component" value="Chromosome"/>
</dbReference>
<evidence type="ECO:0000313" key="6">
    <source>
        <dbReference type="Proteomes" id="UP000189055"/>
    </source>
</evidence>
<evidence type="ECO:0000256" key="3">
    <source>
        <dbReference type="RuleBase" id="RU003476"/>
    </source>
</evidence>
<reference evidence="5 6" key="1">
    <citation type="submission" date="2016-03" db="EMBL/GenBank/DDBJ databases">
        <title>Acetic acid bacteria sequencing.</title>
        <authorList>
            <person name="Brandt J."/>
            <person name="Jakob F."/>
            <person name="Vogel R.F."/>
        </authorList>
    </citation>
    <scope>NUCLEOTIDE SEQUENCE [LARGE SCALE GENOMIC DNA]</scope>
    <source>
        <strain evidence="5 6">TMW2.1084</strain>
    </source>
</reference>
<dbReference type="AlphaFoldDB" id="A0A1U9LFV9"/>
<dbReference type="RefSeq" id="WP_077931130.1">
    <property type="nucleotide sequence ID" value="NZ_CP014687.1"/>
</dbReference>
<evidence type="ECO:0000256" key="2">
    <source>
        <dbReference type="ARBA" id="ARBA00022801"/>
    </source>
</evidence>
<dbReference type="KEGG" id="aper:A0U91_11275"/>
<dbReference type="InterPro" id="IPR000086">
    <property type="entry name" value="NUDIX_hydrolase_dom"/>
</dbReference>
<dbReference type="CDD" id="cd04679">
    <property type="entry name" value="NUDIX_MutT_Nudt1"/>
    <property type="match status" value="1"/>
</dbReference>
<organism evidence="5 6">
    <name type="scientific">Acetobacter persici</name>
    <dbReference type="NCBI Taxonomy" id="1076596"/>
    <lineage>
        <taxon>Bacteria</taxon>
        <taxon>Pseudomonadati</taxon>
        <taxon>Pseudomonadota</taxon>
        <taxon>Alphaproteobacteria</taxon>
        <taxon>Acetobacterales</taxon>
        <taxon>Acetobacteraceae</taxon>
        <taxon>Acetobacter</taxon>
    </lineage>
</organism>
<dbReference type="EMBL" id="CP014687">
    <property type="protein sequence ID" value="AQT05345.1"/>
    <property type="molecule type" value="Genomic_DNA"/>
</dbReference>
<evidence type="ECO:0000256" key="1">
    <source>
        <dbReference type="ARBA" id="ARBA00001946"/>
    </source>
</evidence>
<dbReference type="InterPro" id="IPR020084">
    <property type="entry name" value="NUDIX_hydrolase_CS"/>
</dbReference>
<dbReference type="InterPro" id="IPR015797">
    <property type="entry name" value="NUDIX_hydrolase-like_dom_sf"/>
</dbReference>
<dbReference type="Pfam" id="PF00293">
    <property type="entry name" value="NUDIX"/>
    <property type="match status" value="1"/>
</dbReference>
<dbReference type="PRINTS" id="PR00502">
    <property type="entry name" value="NUDIXFAMILY"/>
</dbReference>
<comment type="similarity">
    <text evidence="3">Belongs to the Nudix hydrolase family.</text>
</comment>
<dbReference type="PANTHER" id="PTHR43046:SF14">
    <property type="entry name" value="MUTT_NUDIX FAMILY PROTEIN"/>
    <property type="match status" value="1"/>
</dbReference>
<dbReference type="InterPro" id="IPR020476">
    <property type="entry name" value="Nudix_hydrolase"/>
</dbReference>
<dbReference type="GO" id="GO:0016787">
    <property type="term" value="F:hydrolase activity"/>
    <property type="evidence" value="ECO:0007669"/>
    <property type="project" value="UniProtKB-KW"/>
</dbReference>
<dbReference type="PROSITE" id="PS51462">
    <property type="entry name" value="NUDIX"/>
    <property type="match status" value="1"/>
</dbReference>
<evidence type="ECO:0000313" key="5">
    <source>
        <dbReference type="EMBL" id="AQT05345.1"/>
    </source>
</evidence>
<dbReference type="PANTHER" id="PTHR43046">
    <property type="entry name" value="GDP-MANNOSE MANNOSYL HYDROLASE"/>
    <property type="match status" value="1"/>
</dbReference>
<dbReference type="PROSITE" id="PS00893">
    <property type="entry name" value="NUDIX_BOX"/>
    <property type="match status" value="1"/>
</dbReference>
<sequence>MREPRLGCGALILQEGSILLLRRLRAPEAGCWGLPGGKVDAFETVPAAVAREVLEETGLVIRQPALLCVVDQIDAAAGTHWVAPVYTVSGFTGQARVQEPHKHGGLDWFPLTALPAPLTHATTMALSALREKTGG</sequence>
<keyword evidence="2 3" id="KW-0378">Hydrolase</keyword>
<comment type="cofactor">
    <cofactor evidence="1">
        <name>Mg(2+)</name>
        <dbReference type="ChEBI" id="CHEBI:18420"/>
    </cofactor>
</comment>
<protein>
    <submittedName>
        <fullName evidence="5">ADP-ribose pyrophosphatase</fullName>
    </submittedName>
</protein>
<gene>
    <name evidence="5" type="ORF">A0U91_11275</name>
</gene>
<name>A0A1U9LFV9_9PROT</name>
<accession>A0A1U9LFV9</accession>
<evidence type="ECO:0000259" key="4">
    <source>
        <dbReference type="PROSITE" id="PS51462"/>
    </source>
</evidence>
<dbReference type="SUPFAM" id="SSF55811">
    <property type="entry name" value="Nudix"/>
    <property type="match status" value="1"/>
</dbReference>
<proteinExistence type="inferred from homology"/>